<dbReference type="Pfam" id="PF18911">
    <property type="entry name" value="PKD_4"/>
    <property type="match status" value="1"/>
</dbReference>
<organism evidence="2 3">
    <name type="scientific">Hymenobacter glaciei</name>
    <dbReference type="NCBI Taxonomy" id="877209"/>
    <lineage>
        <taxon>Bacteria</taxon>
        <taxon>Pseudomonadati</taxon>
        <taxon>Bacteroidota</taxon>
        <taxon>Cytophagia</taxon>
        <taxon>Cytophagales</taxon>
        <taxon>Hymenobacteraceae</taxon>
        <taxon>Hymenobacter</taxon>
    </lineage>
</organism>
<dbReference type="Proteomes" id="UP001501469">
    <property type="component" value="Unassembled WGS sequence"/>
</dbReference>
<dbReference type="InterPro" id="IPR035986">
    <property type="entry name" value="PKD_dom_sf"/>
</dbReference>
<dbReference type="CDD" id="cd00146">
    <property type="entry name" value="PKD"/>
    <property type="match status" value="1"/>
</dbReference>
<gene>
    <name evidence="2" type="ORF">GCM10022409_47600</name>
</gene>
<evidence type="ECO:0000259" key="1">
    <source>
        <dbReference type="PROSITE" id="PS50093"/>
    </source>
</evidence>
<dbReference type="EMBL" id="BAABDK010000035">
    <property type="protein sequence ID" value="GAA4054940.1"/>
    <property type="molecule type" value="Genomic_DNA"/>
</dbReference>
<protein>
    <recommendedName>
        <fullName evidence="1">PKD domain-containing protein</fullName>
    </recommendedName>
</protein>
<comment type="caution">
    <text evidence="2">The sequence shown here is derived from an EMBL/GenBank/DDBJ whole genome shotgun (WGS) entry which is preliminary data.</text>
</comment>
<dbReference type="InterPro" id="IPR000601">
    <property type="entry name" value="PKD_dom"/>
</dbReference>
<name>A0ABP7UXS1_9BACT</name>
<accession>A0ABP7UXS1</accession>
<keyword evidence="3" id="KW-1185">Reference proteome</keyword>
<dbReference type="PROSITE" id="PS50093">
    <property type="entry name" value="PKD"/>
    <property type="match status" value="1"/>
</dbReference>
<dbReference type="Gene3D" id="2.60.40.10">
    <property type="entry name" value="Immunoglobulins"/>
    <property type="match status" value="1"/>
</dbReference>
<evidence type="ECO:0000313" key="3">
    <source>
        <dbReference type="Proteomes" id="UP001501469"/>
    </source>
</evidence>
<feature type="domain" description="PKD" evidence="1">
    <location>
        <begin position="1"/>
        <end position="62"/>
    </location>
</feature>
<dbReference type="InterPro" id="IPR013783">
    <property type="entry name" value="Ig-like_fold"/>
</dbReference>
<dbReference type="SUPFAM" id="SSF49299">
    <property type="entry name" value="PKD domain"/>
    <property type="match status" value="1"/>
</dbReference>
<dbReference type="RefSeq" id="WP_345059624.1">
    <property type="nucleotide sequence ID" value="NZ_BAABDK010000035.1"/>
</dbReference>
<reference evidence="3" key="1">
    <citation type="journal article" date="2019" name="Int. J. Syst. Evol. Microbiol.">
        <title>The Global Catalogue of Microorganisms (GCM) 10K type strain sequencing project: providing services to taxonomists for standard genome sequencing and annotation.</title>
        <authorList>
            <consortium name="The Broad Institute Genomics Platform"/>
            <consortium name="The Broad Institute Genome Sequencing Center for Infectious Disease"/>
            <person name="Wu L."/>
            <person name="Ma J."/>
        </authorList>
    </citation>
    <scope>NUCLEOTIDE SEQUENCE [LARGE SCALE GENOMIC DNA]</scope>
    <source>
        <strain evidence="3">JCM 17225</strain>
    </source>
</reference>
<evidence type="ECO:0000313" key="2">
    <source>
        <dbReference type="EMBL" id="GAA4054940.1"/>
    </source>
</evidence>
<proteinExistence type="predicted"/>
<sequence>MEVNAACSTDADNYVWNFGDGFSTTGAEAKHKYNAVGQFTIKLTAKNSSKEPTTSKQVNIVP</sequence>